<protein>
    <recommendedName>
        <fullName evidence="8">Probable cytosol aminopeptidase</fullName>
        <ecNumber evidence="8">3.4.11.1</ecNumber>
    </recommendedName>
    <alternativeName>
        <fullName evidence="8">Leucine aminopeptidase</fullName>
        <shortName evidence="8">LAP</shortName>
        <ecNumber evidence="8">3.4.11.10</ecNumber>
    </alternativeName>
    <alternativeName>
        <fullName evidence="8">Leucyl aminopeptidase</fullName>
    </alternativeName>
</protein>
<dbReference type="KEGG" id="nae:BHE16_00560"/>
<feature type="binding site" evidence="8">
    <location>
        <position position="353"/>
    </location>
    <ligand>
        <name>Mn(2+)</name>
        <dbReference type="ChEBI" id="CHEBI:29035"/>
        <label>2</label>
    </ligand>
</feature>
<evidence type="ECO:0000313" key="11">
    <source>
        <dbReference type="Proteomes" id="UP000183530"/>
    </source>
</evidence>
<evidence type="ECO:0000259" key="9">
    <source>
        <dbReference type="PROSITE" id="PS00631"/>
    </source>
</evidence>
<keyword evidence="11" id="KW-1185">Reference proteome</keyword>
<feature type="binding site" evidence="8">
    <location>
        <position position="351"/>
    </location>
    <ligand>
        <name>Mn(2+)</name>
        <dbReference type="ChEBI" id="CHEBI:29035"/>
        <label>1</label>
    </ligand>
</feature>
<dbReference type="InterPro" id="IPR023042">
    <property type="entry name" value="Peptidase_M17_leu_NH2_pept"/>
</dbReference>
<dbReference type="PRINTS" id="PR00481">
    <property type="entry name" value="LAMNOPPTDASE"/>
</dbReference>
<dbReference type="Pfam" id="PF00883">
    <property type="entry name" value="Peptidase_M17"/>
    <property type="match status" value="1"/>
</dbReference>
<evidence type="ECO:0000256" key="7">
    <source>
        <dbReference type="ARBA" id="ARBA00049972"/>
    </source>
</evidence>
<dbReference type="InterPro" id="IPR011356">
    <property type="entry name" value="Leucine_aapep/pepB"/>
</dbReference>
<dbReference type="Proteomes" id="UP000183530">
    <property type="component" value="Chromosome"/>
</dbReference>
<dbReference type="NCBIfam" id="NF002073">
    <property type="entry name" value="PRK00913.1-2"/>
    <property type="match status" value="1"/>
</dbReference>
<gene>
    <name evidence="8" type="primary">pepA</name>
    <name evidence="10" type="ORF">BHE16_00560</name>
</gene>
<comment type="catalytic activity">
    <reaction evidence="2 8">
        <text>Release of an N-terminal amino acid, preferentially leucine, but not glutamic or aspartic acids.</text>
        <dbReference type="EC" id="3.4.11.10"/>
    </reaction>
</comment>
<feature type="active site" evidence="8">
    <location>
        <position position="281"/>
    </location>
</feature>
<organism evidence="10 11">
    <name type="scientific">Neomicrococcus aestuarii</name>
    <dbReference type="NCBI Taxonomy" id="556325"/>
    <lineage>
        <taxon>Bacteria</taxon>
        <taxon>Bacillati</taxon>
        <taxon>Actinomycetota</taxon>
        <taxon>Actinomycetes</taxon>
        <taxon>Micrococcales</taxon>
        <taxon>Micrococcaceae</taxon>
        <taxon>Neomicrococcus</taxon>
    </lineage>
</organism>
<evidence type="ECO:0000256" key="5">
    <source>
        <dbReference type="ARBA" id="ARBA00022670"/>
    </source>
</evidence>
<keyword evidence="5 8" id="KW-0645">Protease</keyword>
<feature type="binding site" evidence="8">
    <location>
        <position position="274"/>
    </location>
    <ligand>
        <name>Mn(2+)</name>
        <dbReference type="ChEBI" id="CHEBI:29035"/>
        <label>1</label>
    </ligand>
</feature>
<dbReference type="EC" id="3.4.11.10" evidence="8"/>
<accession>A0A1L2ZL50</accession>
<dbReference type="EMBL" id="CP018135">
    <property type="protein sequence ID" value="APF39761.1"/>
    <property type="molecule type" value="Genomic_DNA"/>
</dbReference>
<evidence type="ECO:0000256" key="1">
    <source>
        <dbReference type="ARBA" id="ARBA00000135"/>
    </source>
</evidence>
<dbReference type="GO" id="GO:0030145">
    <property type="term" value="F:manganese ion binding"/>
    <property type="evidence" value="ECO:0007669"/>
    <property type="project" value="UniProtKB-UniRule"/>
</dbReference>
<evidence type="ECO:0000256" key="3">
    <source>
        <dbReference type="ARBA" id="ARBA00009528"/>
    </source>
</evidence>
<comment type="cofactor">
    <cofactor evidence="8">
        <name>Mn(2+)</name>
        <dbReference type="ChEBI" id="CHEBI:29035"/>
    </cofactor>
    <text evidence="8">Binds 2 manganese ions per subunit.</text>
</comment>
<feature type="binding site" evidence="8">
    <location>
        <position position="269"/>
    </location>
    <ligand>
        <name>Mn(2+)</name>
        <dbReference type="ChEBI" id="CHEBI:29035"/>
        <label>2</label>
    </ligand>
</feature>
<dbReference type="InterPro" id="IPR008283">
    <property type="entry name" value="Peptidase_M17_N"/>
</dbReference>
<feature type="domain" description="Cytosol aminopeptidase" evidence="9">
    <location>
        <begin position="349"/>
        <end position="356"/>
    </location>
</feature>
<keyword evidence="8" id="KW-0464">Manganese</keyword>
<keyword evidence="6 8" id="KW-0378">Hydrolase</keyword>
<feature type="binding site" evidence="8">
    <location>
        <position position="292"/>
    </location>
    <ligand>
        <name>Mn(2+)</name>
        <dbReference type="ChEBI" id="CHEBI:29035"/>
        <label>2</label>
    </ligand>
</feature>
<dbReference type="CDD" id="cd00433">
    <property type="entry name" value="Peptidase_M17"/>
    <property type="match status" value="1"/>
</dbReference>
<keyword evidence="8" id="KW-0963">Cytoplasm</keyword>
<sequence length="508" mass="53156">MKKNPELTLTAIAADLKKHRTDALVLAVRKTSDGPELLSSHLSAQDSEALESSFRALGVTGKADEVLRLPSLESTDAEVLVVAGVGSLDGQDDDEALRRAAGSVTRQVTGFERVTFAFPAETVSAAVAIAQGAALGAYSFESYRSEAHRAKTADEKVLREVVVATGAATDKALKPALQETAAIVRHVHQVRDLVNTPANDLYPETFAAHAKEAGSSLPVTVEVYDDARLAKEGFGGLLGVGRGSARPPRLVKVSYTPRGKHPHLAIVGKGITFDTGGISLKPPLNMDQMKSDMAGAATALHTVLALAELKAPVRATAWLCMAENMPGGNATRPGDVITMFGGKTVEVLNTDAEGRLVMADGLAAASLEEPDVILDIATLTGAQLVALGRRTTGIMGAPEVRDALHETAQAVGETSWPMPLPEELRATIASQVADLANIGERLGGMMTAAVFLQEFVGEARGAKIPWAHIDIAGPSYNDTAAYGYTGKNGTGAMLRTLVAYAQGLAAKN</sequence>
<proteinExistence type="inferred from homology"/>
<evidence type="ECO:0000256" key="4">
    <source>
        <dbReference type="ARBA" id="ARBA00022438"/>
    </source>
</evidence>
<dbReference type="Gene3D" id="3.40.220.10">
    <property type="entry name" value="Leucine Aminopeptidase, subunit E, domain 1"/>
    <property type="match status" value="1"/>
</dbReference>
<name>A0A1L2ZL50_9MICC</name>
<dbReference type="HAMAP" id="MF_00181">
    <property type="entry name" value="Cytosol_peptidase_M17"/>
    <property type="match status" value="1"/>
</dbReference>
<dbReference type="STRING" id="556325.BHE16_00560"/>
<evidence type="ECO:0000256" key="6">
    <source>
        <dbReference type="ARBA" id="ARBA00022801"/>
    </source>
</evidence>
<comment type="function">
    <text evidence="7 8">Presumably involved in the processing and regular turnover of intracellular proteins. Catalyzes the removal of unsubstituted N-terminal amino acids from various peptides.</text>
</comment>
<dbReference type="Pfam" id="PF02789">
    <property type="entry name" value="Peptidase_M17_N"/>
    <property type="match status" value="1"/>
</dbReference>
<dbReference type="PROSITE" id="PS00631">
    <property type="entry name" value="CYTOSOL_AP"/>
    <property type="match status" value="1"/>
</dbReference>
<comment type="catalytic activity">
    <reaction evidence="1 8">
        <text>Release of an N-terminal amino acid, Xaa-|-Yaa-, in which Xaa is preferably Leu, but may be other amino acids including Pro although not Arg or Lys, and Yaa may be Pro. Amino acid amides and methyl esters are also readily hydrolyzed, but rates on arylamides are exceedingly low.</text>
        <dbReference type="EC" id="3.4.11.1"/>
    </reaction>
</comment>
<evidence type="ECO:0000256" key="2">
    <source>
        <dbReference type="ARBA" id="ARBA00000967"/>
    </source>
</evidence>
<dbReference type="AlphaFoldDB" id="A0A1L2ZL50"/>
<feature type="active site" evidence="8">
    <location>
        <position position="355"/>
    </location>
</feature>
<feature type="binding site" evidence="8">
    <location>
        <position position="353"/>
    </location>
    <ligand>
        <name>Mn(2+)</name>
        <dbReference type="ChEBI" id="CHEBI:29035"/>
        <label>1</label>
    </ligand>
</feature>
<dbReference type="GO" id="GO:0006508">
    <property type="term" value="P:proteolysis"/>
    <property type="evidence" value="ECO:0007669"/>
    <property type="project" value="UniProtKB-KW"/>
</dbReference>
<keyword evidence="4 8" id="KW-0031">Aminopeptidase</keyword>
<reference evidence="10 11" key="1">
    <citation type="submission" date="2016-11" db="EMBL/GenBank/DDBJ databases">
        <title>Genome sequencing of Zhihengliuella aestuarii B18 antagonistic to Plasmodiophora brassicae.</title>
        <authorList>
            <person name="Luo Y."/>
        </authorList>
    </citation>
    <scope>NUCLEOTIDE SEQUENCE [LARGE SCALE GENOMIC DNA]</scope>
    <source>
        <strain evidence="10 11">B18</strain>
    </source>
</reference>
<comment type="similarity">
    <text evidence="3 8">Belongs to the peptidase M17 family.</text>
</comment>
<dbReference type="InterPro" id="IPR043472">
    <property type="entry name" value="Macro_dom-like"/>
</dbReference>
<dbReference type="PANTHER" id="PTHR11963:SF23">
    <property type="entry name" value="CYTOSOL AMINOPEPTIDASE"/>
    <property type="match status" value="1"/>
</dbReference>
<dbReference type="PANTHER" id="PTHR11963">
    <property type="entry name" value="LEUCINE AMINOPEPTIDASE-RELATED"/>
    <property type="match status" value="1"/>
</dbReference>
<dbReference type="Gene3D" id="3.40.630.10">
    <property type="entry name" value="Zn peptidases"/>
    <property type="match status" value="1"/>
</dbReference>
<dbReference type="EC" id="3.4.11.1" evidence="8"/>
<dbReference type="GO" id="GO:0005737">
    <property type="term" value="C:cytoplasm"/>
    <property type="evidence" value="ECO:0007669"/>
    <property type="project" value="UniProtKB-SubCell"/>
</dbReference>
<dbReference type="OrthoDB" id="9809354at2"/>
<keyword evidence="8" id="KW-0479">Metal-binding</keyword>
<feature type="binding site" evidence="8">
    <location>
        <position position="274"/>
    </location>
    <ligand>
        <name>Mn(2+)</name>
        <dbReference type="ChEBI" id="CHEBI:29035"/>
        <label>2</label>
    </ligand>
</feature>
<evidence type="ECO:0000313" key="10">
    <source>
        <dbReference type="EMBL" id="APF39761.1"/>
    </source>
</evidence>
<comment type="subcellular location">
    <subcellularLocation>
        <location evidence="8">Cytoplasm</location>
    </subcellularLocation>
</comment>
<dbReference type="GO" id="GO:0070006">
    <property type="term" value="F:metalloaminopeptidase activity"/>
    <property type="evidence" value="ECO:0007669"/>
    <property type="project" value="InterPro"/>
</dbReference>
<evidence type="ECO:0000256" key="8">
    <source>
        <dbReference type="HAMAP-Rule" id="MF_00181"/>
    </source>
</evidence>
<dbReference type="RefSeq" id="WP_071893235.1">
    <property type="nucleotide sequence ID" value="NZ_CP018135.1"/>
</dbReference>
<dbReference type="SUPFAM" id="SSF52949">
    <property type="entry name" value="Macro domain-like"/>
    <property type="match status" value="1"/>
</dbReference>
<dbReference type="InterPro" id="IPR000819">
    <property type="entry name" value="Peptidase_M17_C"/>
</dbReference>
<dbReference type="SUPFAM" id="SSF53187">
    <property type="entry name" value="Zn-dependent exopeptidases"/>
    <property type="match status" value="1"/>
</dbReference>